<feature type="non-terminal residue" evidence="3">
    <location>
        <position position="107"/>
    </location>
</feature>
<protein>
    <submittedName>
        <fullName evidence="3">Aldehyde dehydrogenase family 2 member C4-like</fullName>
    </submittedName>
</protein>
<dbReference type="Pfam" id="PF00171">
    <property type="entry name" value="Aldedh"/>
    <property type="match status" value="1"/>
</dbReference>
<organism evidence="2 3">
    <name type="scientific">Camelina sativa</name>
    <name type="common">False flax</name>
    <name type="synonym">Myagrum sativum</name>
    <dbReference type="NCBI Taxonomy" id="90675"/>
    <lineage>
        <taxon>Eukaryota</taxon>
        <taxon>Viridiplantae</taxon>
        <taxon>Streptophyta</taxon>
        <taxon>Embryophyta</taxon>
        <taxon>Tracheophyta</taxon>
        <taxon>Spermatophyta</taxon>
        <taxon>Magnoliopsida</taxon>
        <taxon>eudicotyledons</taxon>
        <taxon>Gunneridae</taxon>
        <taxon>Pentapetalae</taxon>
        <taxon>rosids</taxon>
        <taxon>malvids</taxon>
        <taxon>Brassicales</taxon>
        <taxon>Brassicaceae</taxon>
        <taxon>Camelineae</taxon>
        <taxon>Camelina</taxon>
    </lineage>
</organism>
<keyword evidence="2" id="KW-1185">Reference proteome</keyword>
<dbReference type="GeneID" id="104774879"/>
<feature type="non-terminal residue" evidence="3">
    <location>
        <position position="1"/>
    </location>
</feature>
<feature type="domain" description="Aldehyde dehydrogenase" evidence="1">
    <location>
        <begin position="2"/>
        <end position="104"/>
    </location>
</feature>
<dbReference type="PANTHER" id="PTHR11699">
    <property type="entry name" value="ALDEHYDE DEHYDROGENASE-RELATED"/>
    <property type="match status" value="1"/>
</dbReference>
<sequence length="107" mass="11793">HGKNEGATLLTGGKPIGDKGYFIEPTIFTDVTEDMKIYQDEIFGPVMSLMKFKTVEEGIKCANNTKYGLAAGIVSQDIDLINTVSRSIKAGIIWVNCYFGFDLDCPY</sequence>
<dbReference type="InterPro" id="IPR016161">
    <property type="entry name" value="Ald_DH/histidinol_DH"/>
</dbReference>
<reference evidence="2" key="1">
    <citation type="journal article" date="2014" name="Nat. Commun.">
        <title>The emerging biofuel crop Camelina sativa retains a highly undifferentiated hexaploid genome structure.</title>
        <authorList>
            <person name="Kagale S."/>
            <person name="Koh C."/>
            <person name="Nixon J."/>
            <person name="Bollina V."/>
            <person name="Clarke W.E."/>
            <person name="Tuteja R."/>
            <person name="Spillane C."/>
            <person name="Robinson S.J."/>
            <person name="Links M.G."/>
            <person name="Clarke C."/>
            <person name="Higgins E.E."/>
            <person name="Huebert T."/>
            <person name="Sharpe A.G."/>
            <person name="Parkin I.A."/>
        </authorList>
    </citation>
    <scope>NUCLEOTIDE SEQUENCE [LARGE SCALE GENOMIC DNA]</scope>
    <source>
        <strain evidence="2">cv. DH55</strain>
    </source>
</reference>
<dbReference type="InterPro" id="IPR015590">
    <property type="entry name" value="Aldehyde_DH_dom"/>
</dbReference>
<proteinExistence type="predicted"/>
<evidence type="ECO:0000259" key="1">
    <source>
        <dbReference type="Pfam" id="PF00171"/>
    </source>
</evidence>
<accession>A0ABM0Y9F8</accession>
<gene>
    <name evidence="3" type="primary">LOC104774879</name>
</gene>
<name>A0ABM0Y9F8_CAMSA</name>
<dbReference type="Gene3D" id="3.40.309.10">
    <property type="entry name" value="Aldehyde Dehydrogenase, Chain A, domain 2"/>
    <property type="match status" value="1"/>
</dbReference>
<reference evidence="3" key="2">
    <citation type="submission" date="2025-08" db="UniProtKB">
        <authorList>
            <consortium name="RefSeq"/>
        </authorList>
    </citation>
    <scope>IDENTIFICATION</scope>
    <source>
        <tissue evidence="3">Leaf</tissue>
    </source>
</reference>
<dbReference type="Proteomes" id="UP000694864">
    <property type="component" value="Unplaced"/>
</dbReference>
<evidence type="ECO:0000313" key="3">
    <source>
        <dbReference type="RefSeq" id="XP_010497582.1"/>
    </source>
</evidence>
<dbReference type="InterPro" id="IPR016163">
    <property type="entry name" value="Ald_DH_C"/>
</dbReference>
<dbReference type="RefSeq" id="XP_010497582.1">
    <property type="nucleotide sequence ID" value="XM_010499280.1"/>
</dbReference>
<evidence type="ECO:0000313" key="2">
    <source>
        <dbReference type="Proteomes" id="UP000694864"/>
    </source>
</evidence>
<dbReference type="SUPFAM" id="SSF53720">
    <property type="entry name" value="ALDH-like"/>
    <property type="match status" value="1"/>
</dbReference>